<keyword evidence="2" id="KW-1185">Reference proteome</keyword>
<comment type="caution">
    <text evidence="1">The sequence shown here is derived from an EMBL/GenBank/DDBJ whole genome shotgun (WGS) entry which is preliminary data.</text>
</comment>
<gene>
    <name evidence="1" type="ORF">PsorP6_009413</name>
</gene>
<protein>
    <submittedName>
        <fullName evidence="1">Uncharacterized protein</fullName>
    </submittedName>
</protein>
<sequence length="387" mass="43282">MEASEQLLVHLKKDGDPLGFSVGHDTSKRVQVSAVHDSLSPLRIGDTLLSVNGTNVTDQPISTVIQSLQSIPAGDLTLKVERRRESARENDALATHVCAPGDLPAKAALKPRKRARPSQRMVDDNGQPVNVKALLADLMQERRDKAALDEKNALLRKRLQSMLIETDQVRVHANAQVEKAHQELTKTQHQLATARAQLRLQERAPDVQHTDSILHELSVCRTQLENLTREQEEQTKVLTARYKAECRLATADAKRVLAKVVEIVQTKLRQIGRKQRNGTTTSTLEIACEGVRRLTFMELFKLPHDFASYSSAAFYSLEPVSQILGNQKHVLDVFGTSLRHEERAGVFYVATAPMVASFDPTTETLKIQCQWDEEHALQQLAQSFRTS</sequence>
<dbReference type="Proteomes" id="UP001163321">
    <property type="component" value="Chromosome 5"/>
</dbReference>
<reference evidence="1 2" key="1">
    <citation type="journal article" date="2022" name="bioRxiv">
        <title>The genome of the oomycete Peronosclerospora sorghi, a cosmopolitan pathogen of maize and sorghum, is inflated with dispersed pseudogenes.</title>
        <authorList>
            <person name="Fletcher K."/>
            <person name="Martin F."/>
            <person name="Isakeit T."/>
            <person name="Cavanaugh K."/>
            <person name="Magill C."/>
            <person name="Michelmore R."/>
        </authorList>
    </citation>
    <scope>NUCLEOTIDE SEQUENCE [LARGE SCALE GENOMIC DNA]</scope>
    <source>
        <strain evidence="1">P6</strain>
    </source>
</reference>
<evidence type="ECO:0000313" key="2">
    <source>
        <dbReference type="Proteomes" id="UP001163321"/>
    </source>
</evidence>
<organism evidence="1 2">
    <name type="scientific">Peronosclerospora sorghi</name>
    <dbReference type="NCBI Taxonomy" id="230839"/>
    <lineage>
        <taxon>Eukaryota</taxon>
        <taxon>Sar</taxon>
        <taxon>Stramenopiles</taxon>
        <taxon>Oomycota</taxon>
        <taxon>Peronosporomycetes</taxon>
        <taxon>Peronosporales</taxon>
        <taxon>Peronosporaceae</taxon>
        <taxon>Peronosclerospora</taxon>
    </lineage>
</organism>
<name>A0ACC0W1F4_9STRA</name>
<accession>A0ACC0W1F4</accession>
<dbReference type="EMBL" id="CM047584">
    <property type="protein sequence ID" value="KAI9911793.1"/>
    <property type="molecule type" value="Genomic_DNA"/>
</dbReference>
<evidence type="ECO:0000313" key="1">
    <source>
        <dbReference type="EMBL" id="KAI9911793.1"/>
    </source>
</evidence>
<proteinExistence type="predicted"/>